<dbReference type="HAMAP" id="MF_00361">
    <property type="entry name" value="NAD_kinase"/>
    <property type="match status" value="1"/>
</dbReference>
<sequence>MASPYTTTHEVKRLTTIGLAVNPGKPNARIVARELLYLLEKHGARALIEDGIAQQLGRPDVALSLDRFPKHVDMVFVLGGDGTLLGIARKFARHHIPILGFNLGHLGFLSEAEPDSLEDAVEKVLHGQYTVEKRMMLETEVIRGNHKLEQSCALNDVGIAKGSFSRLITNDVYVDDIYLGTYSGDGVIVSSPTGSTAYSLSAGGPIVSPRVDVLLVTPICPHTLNARPIVLSAEDCLHIRVDATHEDIGLTIDGQLGFKLKVDDIIRVRRAPYNTLLVKWEESSFFDVVRKKLQGDTGDVPQLEVKK</sequence>
<evidence type="ECO:0000256" key="1">
    <source>
        <dbReference type="ARBA" id="ARBA00022679"/>
    </source>
</evidence>
<dbReference type="Gene3D" id="3.40.50.10330">
    <property type="entry name" value="Probable inorganic polyphosphate/atp-NAD kinase, domain 1"/>
    <property type="match status" value="1"/>
</dbReference>
<dbReference type="InterPro" id="IPR016064">
    <property type="entry name" value="NAD/diacylglycerol_kinase_sf"/>
</dbReference>
<dbReference type="EMBL" id="CP019699">
    <property type="protein sequence ID" value="AQS56603.1"/>
    <property type="molecule type" value="Genomic_DNA"/>
</dbReference>
<dbReference type="InterPro" id="IPR017437">
    <property type="entry name" value="ATP-NAD_kinase_PpnK-typ_C"/>
</dbReference>
<comment type="similarity">
    <text evidence="8">Belongs to the NAD kinase family.</text>
</comment>
<evidence type="ECO:0000256" key="3">
    <source>
        <dbReference type="ARBA" id="ARBA00022777"/>
    </source>
</evidence>
<keyword evidence="2 8" id="KW-0547">Nucleotide-binding</keyword>
<dbReference type="FunFam" id="2.60.200.30:FF:000009">
    <property type="entry name" value="Poly(P)/ATP NAD kinase"/>
    <property type="match status" value="1"/>
</dbReference>
<organism evidence="9 10">
    <name type="scientific">Novibacillus thermophilus</name>
    <dbReference type="NCBI Taxonomy" id="1471761"/>
    <lineage>
        <taxon>Bacteria</taxon>
        <taxon>Bacillati</taxon>
        <taxon>Bacillota</taxon>
        <taxon>Bacilli</taxon>
        <taxon>Bacillales</taxon>
        <taxon>Thermoactinomycetaceae</taxon>
        <taxon>Novibacillus</taxon>
    </lineage>
</organism>
<dbReference type="Gene3D" id="2.60.200.30">
    <property type="entry name" value="Probable inorganic polyphosphate/atp-NAD kinase, domain 2"/>
    <property type="match status" value="1"/>
</dbReference>
<dbReference type="GO" id="GO:0005737">
    <property type="term" value="C:cytoplasm"/>
    <property type="evidence" value="ECO:0007669"/>
    <property type="project" value="UniProtKB-SubCell"/>
</dbReference>
<dbReference type="AlphaFoldDB" id="A0A1U9K9D5"/>
<dbReference type="SUPFAM" id="SSF111331">
    <property type="entry name" value="NAD kinase/diacylglycerol kinase-like"/>
    <property type="match status" value="1"/>
</dbReference>
<comment type="function">
    <text evidence="8">Involved in the regulation of the intracellular balance of NAD and NADP, and is a key enzyme in the biosynthesis of NADP. Catalyzes specifically the phosphorylation on 2'-hydroxyl of the adenosine moiety of NAD to yield NADP.</text>
</comment>
<dbReference type="RefSeq" id="WP_077720459.1">
    <property type="nucleotide sequence ID" value="NZ_CP019699.1"/>
</dbReference>
<dbReference type="KEGG" id="ntr:B0W44_13375"/>
<evidence type="ECO:0000256" key="7">
    <source>
        <dbReference type="ARBA" id="ARBA00047925"/>
    </source>
</evidence>
<evidence type="ECO:0000313" key="9">
    <source>
        <dbReference type="EMBL" id="AQS56603.1"/>
    </source>
</evidence>
<gene>
    <name evidence="8" type="primary">nadK</name>
    <name evidence="9" type="ORF">B0W44_13375</name>
</gene>
<dbReference type="Pfam" id="PF01513">
    <property type="entry name" value="NAD_kinase"/>
    <property type="match status" value="1"/>
</dbReference>
<keyword evidence="10" id="KW-1185">Reference proteome</keyword>
<dbReference type="InterPro" id="IPR017438">
    <property type="entry name" value="ATP-NAD_kinase_N"/>
</dbReference>
<evidence type="ECO:0000256" key="2">
    <source>
        <dbReference type="ARBA" id="ARBA00022741"/>
    </source>
</evidence>
<proteinExistence type="inferred from homology"/>
<dbReference type="GO" id="GO:0006741">
    <property type="term" value="P:NADP+ biosynthetic process"/>
    <property type="evidence" value="ECO:0007669"/>
    <property type="project" value="UniProtKB-UniRule"/>
</dbReference>
<comment type="caution">
    <text evidence="8">Lacks conserved residue(s) required for the propagation of feature annotation.</text>
</comment>
<dbReference type="InterPro" id="IPR002504">
    <property type="entry name" value="NADK"/>
</dbReference>
<evidence type="ECO:0000313" key="10">
    <source>
        <dbReference type="Proteomes" id="UP000188603"/>
    </source>
</evidence>
<keyword evidence="3 8" id="KW-0418">Kinase</keyword>
<dbReference type="GO" id="GO:0003951">
    <property type="term" value="F:NAD+ kinase activity"/>
    <property type="evidence" value="ECO:0007669"/>
    <property type="project" value="UniProtKB-UniRule"/>
</dbReference>
<evidence type="ECO:0000256" key="8">
    <source>
        <dbReference type="HAMAP-Rule" id="MF_00361"/>
    </source>
</evidence>
<accession>A0A1U9K9D5</accession>
<dbReference type="GO" id="GO:0046872">
    <property type="term" value="F:metal ion binding"/>
    <property type="evidence" value="ECO:0007669"/>
    <property type="project" value="UniProtKB-UniRule"/>
</dbReference>
<keyword evidence="6 8" id="KW-0520">NAD</keyword>
<feature type="binding site" evidence="8">
    <location>
        <position position="166"/>
    </location>
    <ligand>
        <name>NAD(+)</name>
        <dbReference type="ChEBI" id="CHEBI:57540"/>
    </ligand>
</feature>
<evidence type="ECO:0000256" key="4">
    <source>
        <dbReference type="ARBA" id="ARBA00022840"/>
    </source>
</evidence>
<dbReference type="GO" id="GO:0019674">
    <property type="term" value="P:NAD+ metabolic process"/>
    <property type="evidence" value="ECO:0007669"/>
    <property type="project" value="InterPro"/>
</dbReference>
<evidence type="ECO:0000256" key="6">
    <source>
        <dbReference type="ARBA" id="ARBA00023027"/>
    </source>
</evidence>
<comment type="cofactor">
    <cofactor evidence="8">
        <name>a divalent metal cation</name>
        <dbReference type="ChEBI" id="CHEBI:60240"/>
    </cofactor>
</comment>
<feature type="binding site" evidence="8">
    <location>
        <begin position="155"/>
        <end position="156"/>
    </location>
    <ligand>
        <name>NAD(+)</name>
        <dbReference type="ChEBI" id="CHEBI:57540"/>
    </ligand>
</feature>
<comment type="subcellular location">
    <subcellularLocation>
        <location evidence="8">Cytoplasm</location>
    </subcellularLocation>
</comment>
<comment type="catalytic activity">
    <reaction evidence="7 8">
        <text>NAD(+) + ATP = ADP + NADP(+) + H(+)</text>
        <dbReference type="Rhea" id="RHEA:18629"/>
        <dbReference type="ChEBI" id="CHEBI:15378"/>
        <dbReference type="ChEBI" id="CHEBI:30616"/>
        <dbReference type="ChEBI" id="CHEBI:57540"/>
        <dbReference type="ChEBI" id="CHEBI:58349"/>
        <dbReference type="ChEBI" id="CHEBI:456216"/>
        <dbReference type="EC" id="2.7.1.23"/>
    </reaction>
</comment>
<feature type="binding site" evidence="8">
    <location>
        <begin position="81"/>
        <end position="82"/>
    </location>
    <ligand>
        <name>NAD(+)</name>
        <dbReference type="ChEBI" id="CHEBI:57540"/>
    </ligand>
</feature>
<feature type="active site" description="Proton acceptor" evidence="8">
    <location>
        <position position="81"/>
    </location>
</feature>
<keyword evidence="5 8" id="KW-0521">NADP</keyword>
<dbReference type="STRING" id="1471761.B0W44_13375"/>
<keyword evidence="4 8" id="KW-0067">ATP-binding</keyword>
<feature type="binding site" evidence="8">
    <location>
        <position position="255"/>
    </location>
    <ligand>
        <name>NAD(+)</name>
        <dbReference type="ChEBI" id="CHEBI:57540"/>
    </ligand>
</feature>
<dbReference type="GO" id="GO:0051287">
    <property type="term" value="F:NAD binding"/>
    <property type="evidence" value="ECO:0007669"/>
    <property type="project" value="UniProtKB-ARBA"/>
</dbReference>
<dbReference type="PANTHER" id="PTHR20275:SF0">
    <property type="entry name" value="NAD KINASE"/>
    <property type="match status" value="1"/>
</dbReference>
<dbReference type="Pfam" id="PF20143">
    <property type="entry name" value="NAD_kinase_C"/>
    <property type="match status" value="1"/>
</dbReference>
<dbReference type="GO" id="GO:0005524">
    <property type="term" value="F:ATP binding"/>
    <property type="evidence" value="ECO:0007669"/>
    <property type="project" value="UniProtKB-KW"/>
</dbReference>
<dbReference type="PANTHER" id="PTHR20275">
    <property type="entry name" value="NAD KINASE"/>
    <property type="match status" value="1"/>
</dbReference>
<keyword evidence="8" id="KW-0963">Cytoplasm</keyword>
<evidence type="ECO:0000256" key="5">
    <source>
        <dbReference type="ARBA" id="ARBA00022857"/>
    </source>
</evidence>
<feature type="binding site" evidence="8">
    <location>
        <position position="185"/>
    </location>
    <ligand>
        <name>NAD(+)</name>
        <dbReference type="ChEBI" id="CHEBI:57540"/>
    </ligand>
</feature>
<keyword evidence="1 8" id="KW-0808">Transferase</keyword>
<name>A0A1U9K9D5_9BACL</name>
<feature type="binding site" evidence="8">
    <location>
        <begin position="196"/>
        <end position="201"/>
    </location>
    <ligand>
        <name>NAD(+)</name>
        <dbReference type="ChEBI" id="CHEBI:57540"/>
    </ligand>
</feature>
<dbReference type="EC" id="2.7.1.23" evidence="8"/>
<dbReference type="Proteomes" id="UP000188603">
    <property type="component" value="Chromosome"/>
</dbReference>
<protein>
    <recommendedName>
        <fullName evidence="8">NAD kinase</fullName>
        <ecNumber evidence="8">2.7.1.23</ecNumber>
    </recommendedName>
    <alternativeName>
        <fullName evidence="8">ATP-dependent NAD kinase</fullName>
    </alternativeName>
</protein>
<reference evidence="9 10" key="1">
    <citation type="journal article" date="2015" name="Int. J. Syst. Evol. Microbiol.">
        <title>Novibacillus thermophilus gen. nov., sp. nov., a Gram-staining-negative and moderately thermophilic member of the family Thermoactinomycetaceae.</title>
        <authorList>
            <person name="Yang G."/>
            <person name="Chen J."/>
            <person name="Zhou S."/>
        </authorList>
    </citation>
    <scope>NUCLEOTIDE SEQUENCE [LARGE SCALE GENOMIC DNA]</scope>
    <source>
        <strain evidence="9 10">SG-1</strain>
    </source>
</reference>